<dbReference type="GO" id="GO:0071944">
    <property type="term" value="C:cell periphery"/>
    <property type="evidence" value="ECO:0007669"/>
    <property type="project" value="UniProtKB-ARBA"/>
</dbReference>
<feature type="transmembrane region" description="Helical" evidence="6">
    <location>
        <begin position="203"/>
        <end position="228"/>
    </location>
</feature>
<dbReference type="STRING" id="1314782.A0A165S3N9"/>
<name>A0A165S3N9_9AGAM</name>
<evidence type="ECO:0000256" key="5">
    <source>
        <dbReference type="SAM" id="MobiDB-lite"/>
    </source>
</evidence>
<accession>A0A165S3N9</accession>
<feature type="region of interest" description="Disordered" evidence="5">
    <location>
        <begin position="302"/>
        <end position="361"/>
    </location>
</feature>
<feature type="compositionally biased region" description="Polar residues" evidence="5">
    <location>
        <begin position="305"/>
        <end position="325"/>
    </location>
</feature>
<evidence type="ECO:0000256" key="3">
    <source>
        <dbReference type="ARBA" id="ARBA00022989"/>
    </source>
</evidence>
<gene>
    <name evidence="7" type="ORF">NEOLEDRAFT_1163094</name>
</gene>
<sequence length="427" mass="42254">MSSSSPISAAPSSTSADAPTTSSSSSSPTPSSSSSSGPSLFSSTTPTDTYTSSSSSSSGPSSSSSATSASTSTSVPPISPSSSTTSSTTISSTSPPPTTSSSEPSSTTTTSTSPSETLSPPAETSSSNPGSSSSNGSTTTPASGTSRGSSTTSAPASVSTVFQTTVIVTDPGGATYTSVSQVTSLVAAAPTGSSTSSGSSSHVGAIVGGIIGGIAGVAALGLLVLFFLRRRKRLSDFDGNFDPDRVVNHTGGGGTLPHVDLAGAEITPYPLGAPGEPPNMAQYHDTGAPGFLPVAAAAGARPPSHYTTSEYTQSSFYPTSPTSASGHAMPDYPGRHPSPGPSLATNSTSYQGTSATGRSAKEREALNARYQNQLGVVNPDIPEGGSSAGGSGEVIQHRDGGRLPVNVEEEGPSEIPPRYDEIPANER</sequence>
<comment type="subcellular location">
    <subcellularLocation>
        <location evidence="1">Membrane</location>
        <topology evidence="1">Single-pass membrane protein</topology>
    </subcellularLocation>
</comment>
<proteinExistence type="predicted"/>
<evidence type="ECO:0000313" key="8">
    <source>
        <dbReference type="Proteomes" id="UP000076761"/>
    </source>
</evidence>
<protein>
    <recommendedName>
        <fullName evidence="9">REJ domain-containing protein</fullName>
    </recommendedName>
</protein>
<evidence type="ECO:0000256" key="6">
    <source>
        <dbReference type="SAM" id="Phobius"/>
    </source>
</evidence>
<keyword evidence="8" id="KW-1185">Reference proteome</keyword>
<dbReference type="AlphaFoldDB" id="A0A165S3N9"/>
<organism evidence="7 8">
    <name type="scientific">Neolentinus lepideus HHB14362 ss-1</name>
    <dbReference type="NCBI Taxonomy" id="1314782"/>
    <lineage>
        <taxon>Eukaryota</taxon>
        <taxon>Fungi</taxon>
        <taxon>Dikarya</taxon>
        <taxon>Basidiomycota</taxon>
        <taxon>Agaricomycotina</taxon>
        <taxon>Agaricomycetes</taxon>
        <taxon>Gloeophyllales</taxon>
        <taxon>Gloeophyllaceae</taxon>
        <taxon>Neolentinus</taxon>
    </lineage>
</organism>
<feature type="region of interest" description="Disordered" evidence="5">
    <location>
        <begin position="1"/>
        <end position="157"/>
    </location>
</feature>
<dbReference type="Proteomes" id="UP000076761">
    <property type="component" value="Unassembled WGS sequence"/>
</dbReference>
<keyword evidence="4 6" id="KW-0472">Membrane</keyword>
<evidence type="ECO:0000256" key="2">
    <source>
        <dbReference type="ARBA" id="ARBA00022692"/>
    </source>
</evidence>
<dbReference type="EMBL" id="KV425576">
    <property type="protein sequence ID" value="KZT24630.1"/>
    <property type="molecule type" value="Genomic_DNA"/>
</dbReference>
<evidence type="ECO:0000256" key="1">
    <source>
        <dbReference type="ARBA" id="ARBA00004167"/>
    </source>
</evidence>
<dbReference type="InParanoid" id="A0A165S3N9"/>
<feature type="compositionally biased region" description="Basic and acidic residues" evidence="5">
    <location>
        <begin position="417"/>
        <end position="427"/>
    </location>
</feature>
<dbReference type="OrthoDB" id="3263231at2759"/>
<reference evidence="7 8" key="1">
    <citation type="journal article" date="2016" name="Mol. Biol. Evol.">
        <title>Comparative Genomics of Early-Diverging Mushroom-Forming Fungi Provides Insights into the Origins of Lignocellulose Decay Capabilities.</title>
        <authorList>
            <person name="Nagy L.G."/>
            <person name="Riley R."/>
            <person name="Tritt A."/>
            <person name="Adam C."/>
            <person name="Daum C."/>
            <person name="Floudas D."/>
            <person name="Sun H."/>
            <person name="Yadav J.S."/>
            <person name="Pangilinan J."/>
            <person name="Larsson K.H."/>
            <person name="Matsuura K."/>
            <person name="Barry K."/>
            <person name="Labutti K."/>
            <person name="Kuo R."/>
            <person name="Ohm R.A."/>
            <person name="Bhattacharya S.S."/>
            <person name="Shirouzu T."/>
            <person name="Yoshinaga Y."/>
            <person name="Martin F.M."/>
            <person name="Grigoriev I.V."/>
            <person name="Hibbett D.S."/>
        </authorList>
    </citation>
    <scope>NUCLEOTIDE SEQUENCE [LARGE SCALE GENOMIC DNA]</scope>
    <source>
        <strain evidence="7 8">HHB14362 ss-1</strain>
    </source>
</reference>
<keyword evidence="2 6" id="KW-0812">Transmembrane</keyword>
<dbReference type="GO" id="GO:0016020">
    <property type="term" value="C:membrane"/>
    <property type="evidence" value="ECO:0007669"/>
    <property type="project" value="UniProtKB-SubCell"/>
</dbReference>
<dbReference type="InterPro" id="IPR051694">
    <property type="entry name" value="Immunoregulatory_rcpt-like"/>
</dbReference>
<feature type="region of interest" description="Disordered" evidence="5">
    <location>
        <begin position="374"/>
        <end position="427"/>
    </location>
</feature>
<dbReference type="PANTHER" id="PTHR15549">
    <property type="entry name" value="PAIRED IMMUNOGLOBULIN-LIKE TYPE 2 RECEPTOR"/>
    <property type="match status" value="1"/>
</dbReference>
<feature type="compositionally biased region" description="Polar residues" evidence="5">
    <location>
        <begin position="343"/>
        <end position="357"/>
    </location>
</feature>
<keyword evidence="3 6" id="KW-1133">Transmembrane helix</keyword>
<evidence type="ECO:0008006" key="9">
    <source>
        <dbReference type="Google" id="ProtNLM"/>
    </source>
</evidence>
<evidence type="ECO:0000313" key="7">
    <source>
        <dbReference type="EMBL" id="KZT24630.1"/>
    </source>
</evidence>
<dbReference type="PANTHER" id="PTHR15549:SF30">
    <property type="entry name" value="MID2 DOMAIN-CONTAINING PROTEIN"/>
    <property type="match status" value="1"/>
</dbReference>
<evidence type="ECO:0000256" key="4">
    <source>
        <dbReference type="ARBA" id="ARBA00023136"/>
    </source>
</evidence>